<dbReference type="Pfam" id="PF09811">
    <property type="entry name" value="Yae1_N"/>
    <property type="match status" value="1"/>
</dbReference>
<dbReference type="OrthoDB" id="20086at2759"/>
<accession>A0A3M7EEG5</accession>
<dbReference type="PANTHER" id="PTHR18829">
    <property type="entry name" value="PROTEIN YAE1 HOMOLOG"/>
    <property type="match status" value="1"/>
</dbReference>
<dbReference type="GO" id="GO:0005634">
    <property type="term" value="C:nucleus"/>
    <property type="evidence" value="ECO:0007669"/>
    <property type="project" value="UniProtKB-SubCell"/>
</dbReference>
<dbReference type="InterPro" id="IPR019191">
    <property type="entry name" value="Essential_protein_Yae1_N"/>
</dbReference>
<evidence type="ECO:0000256" key="6">
    <source>
        <dbReference type="ARBA" id="ARBA00017286"/>
    </source>
</evidence>
<dbReference type="AlphaFoldDB" id="A0A3M7EEG5"/>
<gene>
    <name evidence="12" type="ORF">D0863_02883</name>
</gene>
<reference evidence="12 13" key="1">
    <citation type="journal article" date="2018" name="BMC Genomics">
        <title>Genomic evidence for intraspecific hybridization in a clonal and extremely halotolerant yeast.</title>
        <authorList>
            <person name="Gostincar C."/>
            <person name="Stajich J.E."/>
            <person name="Zupancic J."/>
            <person name="Zalar P."/>
            <person name="Gunde-Cimerman N."/>
        </authorList>
    </citation>
    <scope>NUCLEOTIDE SEQUENCE [LARGE SCALE GENOMIC DNA]</scope>
    <source>
        <strain evidence="12 13">EXF-2682</strain>
    </source>
</reference>
<comment type="similarity">
    <text evidence="4">Belongs to the YAE1 family.</text>
</comment>
<proteinExistence type="inferred from homology"/>
<feature type="compositionally biased region" description="Low complexity" evidence="10">
    <location>
        <begin position="251"/>
        <end position="262"/>
    </location>
</feature>
<keyword evidence="9" id="KW-0539">Nucleus</keyword>
<feature type="compositionally biased region" description="Basic and acidic residues" evidence="10">
    <location>
        <begin position="265"/>
        <end position="283"/>
    </location>
</feature>
<comment type="caution">
    <text evidence="12">The sequence shown here is derived from an EMBL/GenBank/DDBJ whole genome shotgun (WGS) entry which is preliminary data.</text>
</comment>
<evidence type="ECO:0000256" key="7">
    <source>
        <dbReference type="ARBA" id="ARBA00018400"/>
    </source>
</evidence>
<comment type="subunit">
    <text evidence="5">May form a complex with LTO1.</text>
</comment>
<dbReference type="InterPro" id="IPR038881">
    <property type="entry name" value="Yae1-like"/>
</dbReference>
<dbReference type="VEuPathDB" id="FungiDB:BTJ68_10377"/>
<comment type="function">
    <text evidence="1">The complex LTO1:YAE1 may function as a target specific adapter that probably recruits apo-RPLI1 to the cytosolic iron-sulfur protein assembly (CIA) complex machinery. May be required for biogenesis of the large ribosomal subunit and initiation of translation.</text>
</comment>
<dbReference type="EMBL" id="QWIP01000064">
    <property type="protein sequence ID" value="RMY75018.1"/>
    <property type="molecule type" value="Genomic_DNA"/>
</dbReference>
<evidence type="ECO:0000256" key="3">
    <source>
        <dbReference type="ARBA" id="ARBA00004496"/>
    </source>
</evidence>
<feature type="region of interest" description="Disordered" evidence="10">
    <location>
        <begin position="234"/>
        <end position="336"/>
    </location>
</feature>
<evidence type="ECO:0000256" key="2">
    <source>
        <dbReference type="ARBA" id="ARBA00004123"/>
    </source>
</evidence>
<evidence type="ECO:0000256" key="4">
    <source>
        <dbReference type="ARBA" id="ARBA00007096"/>
    </source>
</evidence>
<keyword evidence="8" id="KW-0963">Cytoplasm</keyword>
<feature type="compositionally biased region" description="Basic and acidic residues" evidence="10">
    <location>
        <begin position="69"/>
        <end position="78"/>
    </location>
</feature>
<organism evidence="12 13">
    <name type="scientific">Hortaea werneckii</name>
    <name type="common">Black yeast</name>
    <name type="synonym">Cladosporium werneckii</name>
    <dbReference type="NCBI Taxonomy" id="91943"/>
    <lineage>
        <taxon>Eukaryota</taxon>
        <taxon>Fungi</taxon>
        <taxon>Dikarya</taxon>
        <taxon>Ascomycota</taxon>
        <taxon>Pezizomycotina</taxon>
        <taxon>Dothideomycetes</taxon>
        <taxon>Dothideomycetidae</taxon>
        <taxon>Mycosphaerellales</taxon>
        <taxon>Teratosphaeriaceae</taxon>
        <taxon>Hortaea</taxon>
    </lineage>
</organism>
<dbReference type="GO" id="GO:0005737">
    <property type="term" value="C:cytoplasm"/>
    <property type="evidence" value="ECO:0007669"/>
    <property type="project" value="UniProtKB-SubCell"/>
</dbReference>
<feature type="domain" description="Essential protein Yae1 N-terminal" evidence="11">
    <location>
        <begin position="87"/>
        <end position="119"/>
    </location>
</feature>
<protein>
    <recommendedName>
        <fullName evidence="7">Protein YAE1</fullName>
    </recommendedName>
    <alternativeName>
        <fullName evidence="6">Protein yae1</fullName>
    </alternativeName>
</protein>
<evidence type="ECO:0000313" key="12">
    <source>
        <dbReference type="EMBL" id="RMY75018.1"/>
    </source>
</evidence>
<evidence type="ECO:0000256" key="9">
    <source>
        <dbReference type="ARBA" id="ARBA00023242"/>
    </source>
</evidence>
<evidence type="ECO:0000313" key="13">
    <source>
        <dbReference type="Proteomes" id="UP000269276"/>
    </source>
</evidence>
<feature type="region of interest" description="Disordered" evidence="10">
    <location>
        <begin position="10"/>
        <end position="81"/>
    </location>
</feature>
<evidence type="ECO:0000256" key="1">
    <source>
        <dbReference type="ARBA" id="ARBA00003836"/>
    </source>
</evidence>
<evidence type="ECO:0000256" key="5">
    <source>
        <dbReference type="ARBA" id="ARBA00011427"/>
    </source>
</evidence>
<sequence>MAYAYDLHRDGADNDMFVTGAHGSQNPEEDTRVDPLDDVFGSAPASPTLGGNDPSGNAEDAVDGSSRLRNGDPSDIPRLRSLHVTGGYREGIAVSKEKHMQEGFDEGYTLGAELGLKAGWCLGALEGIGHALAAFPVSHPAAEKTSNSDEKDIVTLDSTRKLLEAAEEELKVENLFGRTYFGEDGIWLYHVPGQEREDEETTFEKIAAAHPLVCKWTESIFSLSGKVGVDLRTPAPAEAPVQPTASVQGETPTKSSPKKSSPLRNELKRSASEPPAERPEPQVKKRKSMEATAEATIPKDGSKGMKADTAADSDSPLSELGKTPEPPSSLQQAMAASKPLNHCDSCKSWCTCPKGVTYPNPSPEHLSVSALEKTQEGMPVSAMRSTVQMPFPGESIYPNAHIQKQCNDGAELLCKIQAPAQSGMTAARVSQFKRALKFMQDVLACFSPKVDLPGTVSAVEKVLKALEQWKQDGSYEVLWEAIDTAVNGSPDLLLDFQGFLPEDRRTAGTSELWKTRFERLGFEKKEAAKK</sequence>
<evidence type="ECO:0000256" key="8">
    <source>
        <dbReference type="ARBA" id="ARBA00022490"/>
    </source>
</evidence>
<name>A0A3M7EEG5_HORWE</name>
<comment type="subcellular location">
    <subcellularLocation>
        <location evidence="3">Cytoplasm</location>
    </subcellularLocation>
    <subcellularLocation>
        <location evidence="2">Nucleus</location>
    </subcellularLocation>
</comment>
<evidence type="ECO:0000256" key="10">
    <source>
        <dbReference type="SAM" id="MobiDB-lite"/>
    </source>
</evidence>
<dbReference type="Proteomes" id="UP000269276">
    <property type="component" value="Unassembled WGS sequence"/>
</dbReference>
<evidence type="ECO:0000259" key="11">
    <source>
        <dbReference type="Pfam" id="PF09811"/>
    </source>
</evidence>
<dbReference type="PANTHER" id="PTHR18829:SF0">
    <property type="entry name" value="PROTEIN YAE1 HOMOLOG"/>
    <property type="match status" value="1"/>
</dbReference>